<keyword evidence="2" id="KW-1185">Reference proteome</keyword>
<dbReference type="SUPFAM" id="SSF53300">
    <property type="entry name" value="vWA-like"/>
    <property type="match status" value="2"/>
</dbReference>
<dbReference type="InterPro" id="IPR036465">
    <property type="entry name" value="vWFA_dom_sf"/>
</dbReference>
<organism evidence="1 2">
    <name type="scientific">Paramuricea clavata</name>
    <name type="common">Red gorgonian</name>
    <name type="synonym">Violescent sea-whip</name>
    <dbReference type="NCBI Taxonomy" id="317549"/>
    <lineage>
        <taxon>Eukaryota</taxon>
        <taxon>Metazoa</taxon>
        <taxon>Cnidaria</taxon>
        <taxon>Anthozoa</taxon>
        <taxon>Octocorallia</taxon>
        <taxon>Malacalcyonacea</taxon>
        <taxon>Plexauridae</taxon>
        <taxon>Paramuricea</taxon>
    </lineage>
</organism>
<dbReference type="PANTHER" id="PTHR24020:SF20">
    <property type="entry name" value="PH DOMAIN-CONTAINING PROTEIN"/>
    <property type="match status" value="1"/>
</dbReference>
<dbReference type="PROSITE" id="PS50234">
    <property type="entry name" value="VWFA"/>
    <property type="match status" value="2"/>
</dbReference>
<dbReference type="EMBL" id="CACRXK020005695">
    <property type="protein sequence ID" value="CAB4007096.1"/>
    <property type="molecule type" value="Genomic_DNA"/>
</dbReference>
<dbReference type="Pfam" id="PF00092">
    <property type="entry name" value="VWA"/>
    <property type="match status" value="1"/>
</dbReference>
<dbReference type="Gene3D" id="3.40.50.410">
    <property type="entry name" value="von Willebrand factor, type A domain"/>
    <property type="match status" value="1"/>
</dbReference>
<dbReference type="InterPro" id="IPR002035">
    <property type="entry name" value="VWF_A"/>
</dbReference>
<comment type="caution">
    <text evidence="1">The sequence shown here is derived from an EMBL/GenBank/DDBJ whole genome shotgun (WGS) entry which is preliminary data.</text>
</comment>
<dbReference type="SMART" id="SM00327">
    <property type="entry name" value="VWA"/>
    <property type="match status" value="1"/>
</dbReference>
<evidence type="ECO:0000313" key="2">
    <source>
        <dbReference type="Proteomes" id="UP001152795"/>
    </source>
</evidence>
<dbReference type="Proteomes" id="UP001152795">
    <property type="component" value="Unassembled WGS sequence"/>
</dbReference>
<dbReference type="CDD" id="cd01450">
    <property type="entry name" value="vWFA_subfamily_ECM"/>
    <property type="match status" value="1"/>
</dbReference>
<dbReference type="OrthoDB" id="5973630at2759"/>
<reference evidence="1" key="1">
    <citation type="submission" date="2020-04" db="EMBL/GenBank/DDBJ databases">
        <authorList>
            <person name="Alioto T."/>
            <person name="Alioto T."/>
            <person name="Gomez Garrido J."/>
        </authorList>
    </citation>
    <scope>NUCLEOTIDE SEQUENCE</scope>
    <source>
        <strain evidence="1">A484AB</strain>
    </source>
</reference>
<dbReference type="AlphaFoldDB" id="A0A7D9EFR4"/>
<dbReference type="PRINTS" id="PR00453">
    <property type="entry name" value="VWFADOMAIN"/>
</dbReference>
<evidence type="ECO:0000313" key="1">
    <source>
        <dbReference type="EMBL" id="CAB4007096.1"/>
    </source>
</evidence>
<proteinExistence type="predicted"/>
<gene>
    <name evidence="1" type="ORF">PACLA_8A029389</name>
</gene>
<dbReference type="PANTHER" id="PTHR24020">
    <property type="entry name" value="COLLAGEN ALPHA"/>
    <property type="match status" value="1"/>
</dbReference>
<sequence>MDVLFLKERLCSPKLGQIEKVLGAVDLFLLVDGSRSITSPNFKLVKKFLTRLTSKFDIAENATHVGLLQFSDMKSISYEFALNEMHSNKQVRGAIKHMKYRAGSKTNTGVALTLVNKYIFNKRNGDRPGVLDVLILFTAGQAHDFSIARKHAELMKKRNIRIITIAAGPDAKNAKAKLVEEMEALATDLLNVYKVDFSELNDIVDKLIDIDCYLVSPPVQCTQGAVDLFLLVDGSRSITSPNFKLVKKFLTRLTSKV</sequence>
<accession>A0A7D9EFR4</accession>
<dbReference type="InterPro" id="IPR050525">
    <property type="entry name" value="ECM_Assembly_Org"/>
</dbReference>
<name>A0A7D9EFR4_PARCT</name>
<protein>
    <submittedName>
        <fullName evidence="1">Uncharacterized protein</fullName>
    </submittedName>
</protein>